<keyword evidence="3" id="KW-1185">Reference proteome</keyword>
<name>A0ABS4SBV2_9BACI</name>
<evidence type="ECO:0000313" key="2">
    <source>
        <dbReference type="EMBL" id="MBP2258996.1"/>
    </source>
</evidence>
<dbReference type="RefSeq" id="WP_226371666.1">
    <property type="nucleotide sequence ID" value="NZ_JAGIKX010000045.1"/>
</dbReference>
<sequence length="316" mass="34961">MHKLIVNEWTKIFKRAGTYVMIAMILLGVVAMGTLIKMTEEPDQAGDQWRDELSQQIKEDKKDLKDMPASAGDMKRFLEKDIAINQYRLDNEIAPPSETTGWSFIDESSALISFAGLFAIIIAAGIVASEFSTGTIKLLLIRPIRRYKILLSKYVTVVLFGLFMLAVLFISSAGLGFGLFGTGDGNSVHLAYADGEVIEQSQMLHLVKIYLLSSIDVLMLVTLAFMISAVFRNNSLAIGISIFLLMMGGNVTSLIAAKYDWAKYILFANTNLMQYFNGTPVVEGMTLGFSIVMLCIYFILFMALAFGVFTKRDVAA</sequence>
<dbReference type="Proteomes" id="UP001519294">
    <property type="component" value="Unassembled WGS sequence"/>
</dbReference>
<comment type="caution">
    <text evidence="2">The sequence shown here is derived from an EMBL/GenBank/DDBJ whole genome shotgun (WGS) entry which is preliminary data.</text>
</comment>
<accession>A0ABS4SBV2</accession>
<reference evidence="2 3" key="1">
    <citation type="submission" date="2021-03" db="EMBL/GenBank/DDBJ databases">
        <title>Genomic Encyclopedia of Type Strains, Phase IV (KMG-IV): sequencing the most valuable type-strain genomes for metagenomic binning, comparative biology and taxonomic classification.</title>
        <authorList>
            <person name="Goeker M."/>
        </authorList>
    </citation>
    <scope>NUCLEOTIDE SEQUENCE [LARGE SCALE GENOMIC DNA]</scope>
    <source>
        <strain evidence="2 3">DSM 25790</strain>
    </source>
</reference>
<evidence type="ECO:0000313" key="3">
    <source>
        <dbReference type="Proteomes" id="UP001519294"/>
    </source>
</evidence>
<feature type="transmembrane region" description="Helical" evidence="1">
    <location>
        <begin position="209"/>
        <end position="231"/>
    </location>
</feature>
<protein>
    <submittedName>
        <fullName evidence="2">ABC-2 type transport system permease protein</fullName>
    </submittedName>
</protein>
<feature type="transmembrane region" description="Helical" evidence="1">
    <location>
        <begin position="12"/>
        <end position="36"/>
    </location>
</feature>
<dbReference type="PANTHER" id="PTHR37305">
    <property type="entry name" value="INTEGRAL MEMBRANE PROTEIN-RELATED"/>
    <property type="match status" value="1"/>
</dbReference>
<feature type="transmembrane region" description="Helical" evidence="1">
    <location>
        <begin position="110"/>
        <end position="133"/>
    </location>
</feature>
<feature type="transmembrane region" description="Helical" evidence="1">
    <location>
        <begin position="238"/>
        <end position="257"/>
    </location>
</feature>
<dbReference type="PANTHER" id="PTHR37305:SF1">
    <property type="entry name" value="MEMBRANE PROTEIN"/>
    <property type="match status" value="1"/>
</dbReference>
<keyword evidence="1" id="KW-0812">Transmembrane</keyword>
<proteinExistence type="predicted"/>
<evidence type="ECO:0000256" key="1">
    <source>
        <dbReference type="SAM" id="Phobius"/>
    </source>
</evidence>
<dbReference type="Pfam" id="PF12679">
    <property type="entry name" value="ABC2_membrane_2"/>
    <property type="match status" value="1"/>
</dbReference>
<feature type="transmembrane region" description="Helical" evidence="1">
    <location>
        <begin position="287"/>
        <end position="309"/>
    </location>
</feature>
<organism evidence="2 3">
    <name type="scientific">Virgibacillus alimentarius</name>
    <dbReference type="NCBI Taxonomy" id="698769"/>
    <lineage>
        <taxon>Bacteria</taxon>
        <taxon>Bacillati</taxon>
        <taxon>Bacillota</taxon>
        <taxon>Bacilli</taxon>
        <taxon>Bacillales</taxon>
        <taxon>Bacillaceae</taxon>
        <taxon>Virgibacillus</taxon>
    </lineage>
</organism>
<feature type="transmembrane region" description="Helical" evidence="1">
    <location>
        <begin position="154"/>
        <end position="180"/>
    </location>
</feature>
<gene>
    <name evidence="2" type="ORF">J2Z81_002984</name>
</gene>
<keyword evidence="1" id="KW-1133">Transmembrane helix</keyword>
<dbReference type="EMBL" id="JAGIKX010000045">
    <property type="protein sequence ID" value="MBP2258996.1"/>
    <property type="molecule type" value="Genomic_DNA"/>
</dbReference>
<keyword evidence="1" id="KW-0472">Membrane</keyword>